<dbReference type="GO" id="GO:0030170">
    <property type="term" value="F:pyridoxal phosphate binding"/>
    <property type="evidence" value="ECO:0007669"/>
    <property type="project" value="InterPro"/>
</dbReference>
<dbReference type="RefSeq" id="WP_188596075.1">
    <property type="nucleotide sequence ID" value="NZ_BMNL01000002.1"/>
</dbReference>
<dbReference type="InterPro" id="IPR015424">
    <property type="entry name" value="PyrdxlP-dep_Trfase"/>
</dbReference>
<evidence type="ECO:0000259" key="1">
    <source>
        <dbReference type="Pfam" id="PF00155"/>
    </source>
</evidence>
<sequence length="333" mass="36244">MEIGHFVWLRTHSARYNLSSSGMIPINPGEVGRLAGEPRDDALGIIGDAYGAGDSGLMLVHGTQEGNFLAVAALRSKVESAAVVVPEYEPIRVLPSFLGLRSLVVGDIFHFPAKSILIISNPNNPTGLFLDGKRLGELEVELERRGSFAVVDSIFVDFIDRSPRLRFHNMVFTTSTSKFYTMEGLKVGWAIGDPEIIKDMSGIADLVSPGPMDVEAKYAAALVGNREAVRARNLNIIEGNRRIMLRIADELRDSVEVEYVGDMPIAFMKPRCGLSGMEVAQELLKRGVMVVPGEYFGVSQGIRVGLGSVNNNIAEAGLAVIKEFIEECASRHL</sequence>
<dbReference type="InterPro" id="IPR015422">
    <property type="entry name" value="PyrdxlP-dep_Trfase_small"/>
</dbReference>
<dbReference type="PANTHER" id="PTHR43510">
    <property type="entry name" value="AMINOTRANSFERASE FUNCTION, HYPOTHETICAL (EUROFUNG)"/>
    <property type="match status" value="1"/>
</dbReference>
<dbReference type="GO" id="GO:0008483">
    <property type="term" value="F:transaminase activity"/>
    <property type="evidence" value="ECO:0007669"/>
    <property type="project" value="UniProtKB-KW"/>
</dbReference>
<evidence type="ECO:0000313" key="2">
    <source>
        <dbReference type="EMBL" id="GGP20148.1"/>
    </source>
</evidence>
<dbReference type="Proteomes" id="UP000610960">
    <property type="component" value="Unassembled WGS sequence"/>
</dbReference>
<dbReference type="CDD" id="cd00609">
    <property type="entry name" value="AAT_like"/>
    <property type="match status" value="1"/>
</dbReference>
<evidence type="ECO:0000313" key="3">
    <source>
        <dbReference type="Proteomes" id="UP000610960"/>
    </source>
</evidence>
<dbReference type="Gene3D" id="3.40.640.10">
    <property type="entry name" value="Type I PLP-dependent aspartate aminotransferase-like (Major domain)"/>
    <property type="match status" value="1"/>
</dbReference>
<gene>
    <name evidence="2" type="ORF">GCM10007981_07050</name>
</gene>
<reference evidence="2" key="2">
    <citation type="submission" date="2020-09" db="EMBL/GenBank/DDBJ databases">
        <authorList>
            <person name="Sun Q."/>
            <person name="Ohkuma M."/>
        </authorList>
    </citation>
    <scope>NUCLEOTIDE SEQUENCE</scope>
    <source>
        <strain evidence="2">JCM 10088</strain>
    </source>
</reference>
<accession>A0A830GVR0</accession>
<keyword evidence="3" id="KW-1185">Reference proteome</keyword>
<protein>
    <submittedName>
        <fullName evidence="2">Aminotransferase</fullName>
    </submittedName>
</protein>
<dbReference type="Gene3D" id="3.90.1150.10">
    <property type="entry name" value="Aspartate Aminotransferase, domain 1"/>
    <property type="match status" value="1"/>
</dbReference>
<proteinExistence type="predicted"/>
<feature type="domain" description="Aminotransferase class I/classII large" evidence="1">
    <location>
        <begin position="114"/>
        <end position="310"/>
    </location>
</feature>
<dbReference type="PANTHER" id="PTHR43510:SF1">
    <property type="entry name" value="AMINOTRANSFERASE FUNCTION, HYPOTHETICAL (EUROFUNG)"/>
    <property type="match status" value="1"/>
</dbReference>
<reference evidence="2" key="1">
    <citation type="journal article" date="2014" name="Int. J. Syst. Evol. Microbiol.">
        <title>Complete genome sequence of Corynebacterium casei LMG S-19264T (=DSM 44701T), isolated from a smear-ripened cheese.</title>
        <authorList>
            <consortium name="US DOE Joint Genome Institute (JGI-PGF)"/>
            <person name="Walter F."/>
            <person name="Albersmeier A."/>
            <person name="Kalinowski J."/>
            <person name="Ruckert C."/>
        </authorList>
    </citation>
    <scope>NUCLEOTIDE SEQUENCE</scope>
    <source>
        <strain evidence="2">JCM 10088</strain>
    </source>
</reference>
<keyword evidence="2" id="KW-0808">Transferase</keyword>
<dbReference type="InterPro" id="IPR015421">
    <property type="entry name" value="PyrdxlP-dep_Trfase_major"/>
</dbReference>
<dbReference type="OrthoDB" id="33635at2157"/>
<dbReference type="SUPFAM" id="SSF53383">
    <property type="entry name" value="PLP-dependent transferases"/>
    <property type="match status" value="1"/>
</dbReference>
<dbReference type="InterPro" id="IPR004839">
    <property type="entry name" value="Aminotransferase_I/II_large"/>
</dbReference>
<dbReference type="AlphaFoldDB" id="A0A830GVR0"/>
<name>A0A830GVR0_9CREN</name>
<keyword evidence="2" id="KW-0032">Aminotransferase</keyword>
<organism evidence="2 3">
    <name type="scientific">Thermocladium modestius</name>
    <dbReference type="NCBI Taxonomy" id="62609"/>
    <lineage>
        <taxon>Archaea</taxon>
        <taxon>Thermoproteota</taxon>
        <taxon>Thermoprotei</taxon>
        <taxon>Thermoproteales</taxon>
        <taxon>Thermoproteaceae</taxon>
        <taxon>Thermocladium</taxon>
    </lineage>
</organism>
<comment type="caution">
    <text evidence="2">The sequence shown here is derived from an EMBL/GenBank/DDBJ whole genome shotgun (WGS) entry which is preliminary data.</text>
</comment>
<dbReference type="EMBL" id="BMNL01000002">
    <property type="protein sequence ID" value="GGP20148.1"/>
    <property type="molecule type" value="Genomic_DNA"/>
</dbReference>
<dbReference type="Pfam" id="PF00155">
    <property type="entry name" value="Aminotran_1_2"/>
    <property type="match status" value="1"/>
</dbReference>